<name>A0A917MUU7_9BACT</name>
<comment type="caution">
    <text evidence="1">The sequence shown here is derived from an EMBL/GenBank/DDBJ whole genome shotgun (WGS) entry which is preliminary data.</text>
</comment>
<gene>
    <name evidence="1" type="ORF">GCM10011379_17960</name>
</gene>
<protein>
    <submittedName>
        <fullName evidence="1">Uncharacterized protein</fullName>
    </submittedName>
</protein>
<reference evidence="1" key="1">
    <citation type="journal article" date="2014" name="Int. J. Syst. Evol. Microbiol.">
        <title>Complete genome sequence of Corynebacterium casei LMG S-19264T (=DSM 44701T), isolated from a smear-ripened cheese.</title>
        <authorList>
            <consortium name="US DOE Joint Genome Institute (JGI-PGF)"/>
            <person name="Walter F."/>
            <person name="Albersmeier A."/>
            <person name="Kalinowski J."/>
            <person name="Ruckert C."/>
        </authorList>
    </citation>
    <scope>NUCLEOTIDE SEQUENCE</scope>
    <source>
        <strain evidence="1">CGMCC 1.15290</strain>
    </source>
</reference>
<keyword evidence="2" id="KW-1185">Reference proteome</keyword>
<dbReference type="Proteomes" id="UP000627292">
    <property type="component" value="Unassembled WGS sequence"/>
</dbReference>
<dbReference type="PROSITE" id="PS00307">
    <property type="entry name" value="LECTIN_LEGUME_BETA"/>
    <property type="match status" value="1"/>
</dbReference>
<dbReference type="EMBL" id="BMIB01000002">
    <property type="protein sequence ID" value="GGH65138.1"/>
    <property type="molecule type" value="Genomic_DNA"/>
</dbReference>
<dbReference type="InterPro" id="IPR019825">
    <property type="entry name" value="Lectin_legB_Mn/Ca_BS"/>
</dbReference>
<dbReference type="AlphaFoldDB" id="A0A917MUU7"/>
<proteinExistence type="predicted"/>
<organism evidence="1 2">
    <name type="scientific">Filimonas zeae</name>
    <dbReference type="NCBI Taxonomy" id="1737353"/>
    <lineage>
        <taxon>Bacteria</taxon>
        <taxon>Pseudomonadati</taxon>
        <taxon>Bacteroidota</taxon>
        <taxon>Chitinophagia</taxon>
        <taxon>Chitinophagales</taxon>
        <taxon>Chitinophagaceae</taxon>
        <taxon>Filimonas</taxon>
    </lineage>
</organism>
<sequence length="381" mass="42723">MSLSCNKNGKNDAKNDYQSFLLLGKGRTFSTAHYLKAPADDKAAKTTSQLYPTSSTEELFTYYNMPSYEIETLLSDLKANVGGDIQEIEAAPYSITLYMDSETTQTEYGSIKGISMFFENDSHFLHRYFKVTAGSSTEEADVNGLCQKITYADLRGLGYYSNDFTFSPSIIWLKSEENSTVGDTDKEHHYLGRLLYQSPDKYPMHNLVKSSARCVGCGISEGGCDTDSYGQLFCSAAGPCYLTQVNEHLLQTNLPFTPFNLTSGRSFRDEILAETTTGLKYTYYYNELSYFTACFNIAKPENFETLYDLATEGYVVRNKFIDEPDDEVILTEPLKSSATSVISLYRDQSINNHITGILDDITVDLDTFVGLQKSELLSLMQ</sequence>
<evidence type="ECO:0000313" key="2">
    <source>
        <dbReference type="Proteomes" id="UP000627292"/>
    </source>
</evidence>
<evidence type="ECO:0000313" key="1">
    <source>
        <dbReference type="EMBL" id="GGH65138.1"/>
    </source>
</evidence>
<accession>A0A917MUU7</accession>
<reference evidence="1" key="2">
    <citation type="submission" date="2020-09" db="EMBL/GenBank/DDBJ databases">
        <authorList>
            <person name="Sun Q."/>
            <person name="Zhou Y."/>
        </authorList>
    </citation>
    <scope>NUCLEOTIDE SEQUENCE</scope>
    <source>
        <strain evidence="1">CGMCC 1.15290</strain>
    </source>
</reference>